<dbReference type="PANTHER" id="PTHR11647:SF1">
    <property type="entry name" value="COLLAPSIN RESPONSE MEDIATOR PROTEIN"/>
    <property type="match status" value="1"/>
</dbReference>
<dbReference type="InterPro" id="IPR011059">
    <property type="entry name" value="Metal-dep_hydrolase_composite"/>
</dbReference>
<reference evidence="6" key="1">
    <citation type="submission" date="2023-03" db="EMBL/GenBank/DDBJ databases">
        <authorList>
            <person name="Steffen K."/>
            <person name="Cardenas P."/>
        </authorList>
    </citation>
    <scope>NUCLEOTIDE SEQUENCE</scope>
</reference>
<dbReference type="SUPFAM" id="SSF51338">
    <property type="entry name" value="Composite domain of metallo-dependent hydrolases"/>
    <property type="match status" value="1"/>
</dbReference>
<comment type="similarity">
    <text evidence="2">Belongs to the metallo-dependent hydrolases superfamily. Hydantoinase/dihydropyrimidinase family.</text>
</comment>
<dbReference type="GO" id="GO:0005829">
    <property type="term" value="C:cytosol"/>
    <property type="evidence" value="ECO:0007669"/>
    <property type="project" value="TreeGrafter"/>
</dbReference>
<accession>A0AA35RD46</accession>
<evidence type="ECO:0000313" key="6">
    <source>
        <dbReference type="EMBL" id="CAI8007967.1"/>
    </source>
</evidence>
<dbReference type="Proteomes" id="UP001174909">
    <property type="component" value="Unassembled WGS sequence"/>
</dbReference>
<keyword evidence="7" id="KW-1185">Reference proteome</keyword>
<dbReference type="InterPro" id="IPR050378">
    <property type="entry name" value="Metallo-dep_Hydrolases_sf"/>
</dbReference>
<organism evidence="6 7">
    <name type="scientific">Geodia barretti</name>
    <name type="common">Barrett's horny sponge</name>
    <dbReference type="NCBI Taxonomy" id="519541"/>
    <lineage>
        <taxon>Eukaryota</taxon>
        <taxon>Metazoa</taxon>
        <taxon>Porifera</taxon>
        <taxon>Demospongiae</taxon>
        <taxon>Heteroscleromorpha</taxon>
        <taxon>Tetractinellida</taxon>
        <taxon>Astrophorina</taxon>
        <taxon>Geodiidae</taxon>
        <taxon>Geodia</taxon>
    </lineage>
</organism>
<feature type="domain" description="Amidohydrolase-related" evidence="5">
    <location>
        <begin position="122"/>
        <end position="222"/>
    </location>
</feature>
<dbReference type="EC" id="3.5.2.2" evidence="4"/>
<sequence>MAQQRGLWDWHNVHLIHSKTVEDLAFRHVVRLAQRTGVGMYFVHVTASDGADVISEARASGMPVYGEVLTLALSFEAERYKESDGMKYHTYPSLKFEEDRNVLWDGIMKGDLSPARMSATSGGGNVGIEIRMGVNYTEAVVKRGMSLERFVDVTSANAAKLLGMYPRKGCIAAGSDADFAIIDPEFRKALELSDLHVRDYNPWEGWDVEGWPTTVILRGKIMVDNGQLLGDGNDGRLILRKVDQSVLNRPAF</sequence>
<evidence type="ECO:0000313" key="7">
    <source>
        <dbReference type="Proteomes" id="UP001174909"/>
    </source>
</evidence>
<dbReference type="PANTHER" id="PTHR11647">
    <property type="entry name" value="HYDRANTOINASE/DIHYDROPYRIMIDINASE FAMILY MEMBER"/>
    <property type="match status" value="1"/>
</dbReference>
<dbReference type="AlphaFoldDB" id="A0AA35RD46"/>
<dbReference type="Pfam" id="PF01979">
    <property type="entry name" value="Amidohydro_1"/>
    <property type="match status" value="1"/>
</dbReference>
<evidence type="ECO:0000259" key="5">
    <source>
        <dbReference type="Pfam" id="PF01979"/>
    </source>
</evidence>
<dbReference type="Gene3D" id="2.30.40.10">
    <property type="entry name" value="Urease, subunit C, domain 1"/>
    <property type="match status" value="1"/>
</dbReference>
<dbReference type="Gene3D" id="3.20.20.140">
    <property type="entry name" value="Metal-dependent hydrolases"/>
    <property type="match status" value="2"/>
</dbReference>
<evidence type="ECO:0000256" key="4">
    <source>
        <dbReference type="ARBA" id="ARBA00039113"/>
    </source>
</evidence>
<comment type="catalytic activity">
    <reaction evidence="3">
        <text>5,6-dihydrouracil + H2O = 3-(carbamoylamino)propanoate + H(+)</text>
        <dbReference type="Rhea" id="RHEA:16121"/>
        <dbReference type="ChEBI" id="CHEBI:11892"/>
        <dbReference type="ChEBI" id="CHEBI:15377"/>
        <dbReference type="ChEBI" id="CHEBI:15378"/>
        <dbReference type="ChEBI" id="CHEBI:15901"/>
        <dbReference type="EC" id="3.5.2.2"/>
    </reaction>
</comment>
<evidence type="ECO:0000256" key="1">
    <source>
        <dbReference type="ARBA" id="ARBA00001947"/>
    </source>
</evidence>
<dbReference type="EMBL" id="CASHTH010000812">
    <property type="protein sequence ID" value="CAI8007967.1"/>
    <property type="molecule type" value="Genomic_DNA"/>
</dbReference>
<dbReference type="InterPro" id="IPR032466">
    <property type="entry name" value="Metal_Hydrolase"/>
</dbReference>
<dbReference type="InterPro" id="IPR006680">
    <property type="entry name" value="Amidohydro-rel"/>
</dbReference>
<comment type="cofactor">
    <cofactor evidence="1">
        <name>Zn(2+)</name>
        <dbReference type="ChEBI" id="CHEBI:29105"/>
    </cofactor>
</comment>
<evidence type="ECO:0000256" key="2">
    <source>
        <dbReference type="ARBA" id="ARBA00008829"/>
    </source>
</evidence>
<evidence type="ECO:0000256" key="3">
    <source>
        <dbReference type="ARBA" id="ARBA00036696"/>
    </source>
</evidence>
<name>A0AA35RD46_GEOBA</name>
<gene>
    <name evidence="6" type="ORF">GBAR_LOCUS5510</name>
</gene>
<dbReference type="GO" id="GO:0004157">
    <property type="term" value="F:dihydropyrimidinase activity"/>
    <property type="evidence" value="ECO:0007669"/>
    <property type="project" value="UniProtKB-EC"/>
</dbReference>
<proteinExistence type="inferred from homology"/>
<dbReference type="SUPFAM" id="SSF51556">
    <property type="entry name" value="Metallo-dependent hydrolases"/>
    <property type="match status" value="1"/>
</dbReference>
<protein>
    <recommendedName>
        <fullName evidence="4">dihydropyrimidinase</fullName>
        <ecNumber evidence="4">3.5.2.2</ecNumber>
    </recommendedName>
</protein>
<comment type="caution">
    <text evidence="6">The sequence shown here is derived from an EMBL/GenBank/DDBJ whole genome shotgun (WGS) entry which is preliminary data.</text>
</comment>